<evidence type="ECO:0000313" key="3">
    <source>
        <dbReference type="EMBL" id="KKO02423.1"/>
    </source>
</evidence>
<dbReference type="EMBL" id="LAZR01000031">
    <property type="protein sequence ID" value="KKO02423.1"/>
    <property type="molecule type" value="Genomic_DNA"/>
</dbReference>
<dbReference type="SFLD" id="SFLDS00019">
    <property type="entry name" value="Glutathione_Transferase_(cytos"/>
    <property type="match status" value="1"/>
</dbReference>
<dbReference type="InterPro" id="IPR036249">
    <property type="entry name" value="Thioredoxin-like_sf"/>
</dbReference>
<dbReference type="InterPro" id="IPR010987">
    <property type="entry name" value="Glutathione-S-Trfase_C-like"/>
</dbReference>
<evidence type="ECO:0000259" key="1">
    <source>
        <dbReference type="PROSITE" id="PS50404"/>
    </source>
</evidence>
<protein>
    <recommendedName>
        <fullName evidence="4">Glutathione S-transferase</fullName>
    </recommendedName>
</protein>
<sequence length="215" mass="23232">MSNAIRVYRHALSGHCHRIELMLSLLGLPATFIEVDLAAGEHKGPTFLNLNAFAQVPVLDDQGVILADSNAILVYLERRYGSSSGAGQGANRWLPEDPLIQAQVQRWLSVAAGPLANSAMKARLVTVFNAPFDPEPLIAGAHELFAIMDAHLANQSFLAGEQATLAEISLYSYIAHAPEGNVSLEPYPHLRAWLQRIEALEGFVPMAATNVGLLS</sequence>
<reference evidence="3" key="1">
    <citation type="journal article" date="2015" name="Nature">
        <title>Complex archaea that bridge the gap between prokaryotes and eukaryotes.</title>
        <authorList>
            <person name="Spang A."/>
            <person name="Saw J.H."/>
            <person name="Jorgensen S.L."/>
            <person name="Zaremba-Niedzwiedzka K."/>
            <person name="Martijn J."/>
            <person name="Lind A.E."/>
            <person name="van Eijk R."/>
            <person name="Schleper C."/>
            <person name="Guy L."/>
            <person name="Ettema T.J."/>
        </authorList>
    </citation>
    <scope>NUCLEOTIDE SEQUENCE</scope>
</reference>
<dbReference type="PROSITE" id="PS50404">
    <property type="entry name" value="GST_NTER"/>
    <property type="match status" value="1"/>
</dbReference>
<dbReference type="AlphaFoldDB" id="A0A0F9VR80"/>
<dbReference type="CDD" id="cd03206">
    <property type="entry name" value="GST_C_7"/>
    <property type="match status" value="1"/>
</dbReference>
<dbReference type="InterPro" id="IPR004046">
    <property type="entry name" value="GST_C"/>
</dbReference>
<dbReference type="InterPro" id="IPR036282">
    <property type="entry name" value="Glutathione-S-Trfase_C_sf"/>
</dbReference>
<dbReference type="PANTHER" id="PTHR44051:SF2">
    <property type="entry name" value="HYPOTHETICAL GLUTATHIONE S-TRANSFERASE LIKE PROTEIN"/>
    <property type="match status" value="1"/>
</dbReference>
<dbReference type="Pfam" id="PF00043">
    <property type="entry name" value="GST_C"/>
    <property type="match status" value="1"/>
</dbReference>
<dbReference type="PROSITE" id="PS50405">
    <property type="entry name" value="GST_CTER"/>
    <property type="match status" value="1"/>
</dbReference>
<organism evidence="3">
    <name type="scientific">marine sediment metagenome</name>
    <dbReference type="NCBI Taxonomy" id="412755"/>
    <lineage>
        <taxon>unclassified sequences</taxon>
        <taxon>metagenomes</taxon>
        <taxon>ecological metagenomes</taxon>
    </lineage>
</organism>
<dbReference type="CDD" id="cd03056">
    <property type="entry name" value="GST_N_4"/>
    <property type="match status" value="1"/>
</dbReference>
<comment type="caution">
    <text evidence="3">The sequence shown here is derived from an EMBL/GenBank/DDBJ whole genome shotgun (WGS) entry which is preliminary data.</text>
</comment>
<feature type="domain" description="GST C-terminal" evidence="2">
    <location>
        <begin position="97"/>
        <end position="215"/>
    </location>
</feature>
<gene>
    <name evidence="3" type="ORF">LCGC14_0108390</name>
</gene>
<dbReference type="Gene3D" id="1.20.1050.10">
    <property type="match status" value="1"/>
</dbReference>
<feature type="domain" description="GST N-terminal" evidence="1">
    <location>
        <begin position="3"/>
        <end position="84"/>
    </location>
</feature>
<dbReference type="InterPro" id="IPR004045">
    <property type="entry name" value="Glutathione_S-Trfase_N"/>
</dbReference>
<proteinExistence type="predicted"/>
<dbReference type="SFLD" id="SFLDG00358">
    <property type="entry name" value="Main_(cytGST)"/>
    <property type="match status" value="1"/>
</dbReference>
<dbReference type="SFLD" id="SFLDG01151">
    <property type="entry name" value="Main.2:_Nu-like"/>
    <property type="match status" value="1"/>
</dbReference>
<dbReference type="SUPFAM" id="SSF47616">
    <property type="entry name" value="GST C-terminal domain-like"/>
    <property type="match status" value="1"/>
</dbReference>
<dbReference type="Pfam" id="PF13409">
    <property type="entry name" value="GST_N_2"/>
    <property type="match status" value="1"/>
</dbReference>
<dbReference type="Gene3D" id="3.40.30.10">
    <property type="entry name" value="Glutaredoxin"/>
    <property type="match status" value="1"/>
</dbReference>
<dbReference type="PANTHER" id="PTHR44051">
    <property type="entry name" value="GLUTATHIONE S-TRANSFERASE-RELATED"/>
    <property type="match status" value="1"/>
</dbReference>
<accession>A0A0F9VR80</accession>
<name>A0A0F9VR80_9ZZZZ</name>
<evidence type="ECO:0008006" key="4">
    <source>
        <dbReference type="Google" id="ProtNLM"/>
    </source>
</evidence>
<evidence type="ECO:0000259" key="2">
    <source>
        <dbReference type="PROSITE" id="PS50405"/>
    </source>
</evidence>
<dbReference type="InterPro" id="IPR040079">
    <property type="entry name" value="Glutathione_S-Trfase"/>
</dbReference>
<dbReference type="SUPFAM" id="SSF52833">
    <property type="entry name" value="Thioredoxin-like"/>
    <property type="match status" value="1"/>
</dbReference>